<dbReference type="AlphaFoldDB" id="A0A812SZJ2"/>
<dbReference type="EMBL" id="CAJNDS010002496">
    <property type="protein sequence ID" value="CAE7498944.1"/>
    <property type="molecule type" value="Genomic_DNA"/>
</dbReference>
<evidence type="ECO:0000313" key="1">
    <source>
        <dbReference type="EMBL" id="CAE7498944.1"/>
    </source>
</evidence>
<reference evidence="1" key="1">
    <citation type="submission" date="2021-02" db="EMBL/GenBank/DDBJ databases">
        <authorList>
            <person name="Dougan E. K."/>
            <person name="Rhodes N."/>
            <person name="Thang M."/>
            <person name="Chan C."/>
        </authorList>
    </citation>
    <scope>NUCLEOTIDE SEQUENCE</scope>
</reference>
<gene>
    <name evidence="1" type="ORF">SNAT2548_LOCUS27948</name>
</gene>
<sequence length="202" mass="21687">MGVLNAAMTQVDAQVLTHGWRSETVISEVYTDVEVTVSRRGSTELQLVSETAYETYCAAQDTATNPSCTDPGCPAVPNLNSLAEMQTVRDAVGQIITRDVDPPTFSLLGARGVSENMLSVTLQLNEPGTAYCRATRTDAGPPVLQISHIVQAGFLATNDATVSSIIDIDKLADRPTEAPLTRSTAYDIVCWAKASYCKAMHF</sequence>
<evidence type="ECO:0000313" key="2">
    <source>
        <dbReference type="Proteomes" id="UP000604046"/>
    </source>
</evidence>
<comment type="caution">
    <text evidence="1">The sequence shown here is derived from an EMBL/GenBank/DDBJ whole genome shotgun (WGS) entry which is preliminary data.</text>
</comment>
<accession>A0A812SZJ2</accession>
<organism evidence="1 2">
    <name type="scientific">Symbiodinium natans</name>
    <dbReference type="NCBI Taxonomy" id="878477"/>
    <lineage>
        <taxon>Eukaryota</taxon>
        <taxon>Sar</taxon>
        <taxon>Alveolata</taxon>
        <taxon>Dinophyceae</taxon>
        <taxon>Suessiales</taxon>
        <taxon>Symbiodiniaceae</taxon>
        <taxon>Symbiodinium</taxon>
    </lineage>
</organism>
<name>A0A812SZJ2_9DINO</name>
<proteinExistence type="predicted"/>
<protein>
    <submittedName>
        <fullName evidence="1">Uncharacterized protein</fullName>
    </submittedName>
</protein>
<keyword evidence="2" id="KW-1185">Reference proteome</keyword>
<dbReference type="Proteomes" id="UP000604046">
    <property type="component" value="Unassembled WGS sequence"/>
</dbReference>